<gene>
    <name evidence="7" type="ORF">PGLA1383_LOCUS43343</name>
</gene>
<proteinExistence type="inferred from homology"/>
<evidence type="ECO:0000256" key="4">
    <source>
        <dbReference type="RuleBase" id="RU000304"/>
    </source>
</evidence>
<keyword evidence="2 3" id="KW-0067">ATP-binding</keyword>
<dbReference type="Proteomes" id="UP000654075">
    <property type="component" value="Unassembled WGS sequence"/>
</dbReference>
<evidence type="ECO:0000313" key="7">
    <source>
        <dbReference type="EMBL" id="CAE8626411.1"/>
    </source>
</evidence>
<dbReference type="InterPro" id="IPR000719">
    <property type="entry name" value="Prot_kinase_dom"/>
</dbReference>
<evidence type="ECO:0000256" key="1">
    <source>
        <dbReference type="ARBA" id="ARBA00022741"/>
    </source>
</evidence>
<protein>
    <recommendedName>
        <fullName evidence="6">Protein kinase domain-containing protein</fullName>
    </recommendedName>
</protein>
<dbReference type="PROSITE" id="PS00107">
    <property type="entry name" value="PROTEIN_KINASE_ATP"/>
    <property type="match status" value="1"/>
</dbReference>
<evidence type="ECO:0000256" key="5">
    <source>
        <dbReference type="SAM" id="MobiDB-lite"/>
    </source>
</evidence>
<comment type="caution">
    <text evidence="7">The sequence shown here is derived from an EMBL/GenBank/DDBJ whole genome shotgun (WGS) entry which is preliminary data.</text>
</comment>
<dbReference type="SMART" id="SM00220">
    <property type="entry name" value="S_TKc"/>
    <property type="match status" value="1"/>
</dbReference>
<feature type="region of interest" description="Disordered" evidence="5">
    <location>
        <begin position="363"/>
        <end position="407"/>
    </location>
</feature>
<evidence type="ECO:0000313" key="8">
    <source>
        <dbReference type="Proteomes" id="UP000654075"/>
    </source>
</evidence>
<dbReference type="PROSITE" id="PS00108">
    <property type="entry name" value="PROTEIN_KINASE_ST"/>
    <property type="match status" value="1"/>
</dbReference>
<dbReference type="Gene3D" id="1.10.510.10">
    <property type="entry name" value="Transferase(Phosphotransferase) domain 1"/>
    <property type="match status" value="1"/>
</dbReference>
<dbReference type="PROSITE" id="PS50011">
    <property type="entry name" value="PROTEIN_KINASE_DOM"/>
    <property type="match status" value="1"/>
</dbReference>
<dbReference type="CDD" id="cd14014">
    <property type="entry name" value="STKc_PknB_like"/>
    <property type="match status" value="1"/>
</dbReference>
<evidence type="ECO:0000256" key="2">
    <source>
        <dbReference type="ARBA" id="ARBA00022840"/>
    </source>
</evidence>
<evidence type="ECO:0000256" key="3">
    <source>
        <dbReference type="PROSITE-ProRule" id="PRU10141"/>
    </source>
</evidence>
<reference evidence="7" key="1">
    <citation type="submission" date="2021-02" db="EMBL/GenBank/DDBJ databases">
        <authorList>
            <person name="Dougan E. K."/>
            <person name="Rhodes N."/>
            <person name="Thang M."/>
            <person name="Chan C."/>
        </authorList>
    </citation>
    <scope>NUCLEOTIDE SEQUENCE</scope>
</reference>
<sequence>MSAGGGPQAHEESRLNFLLKESAPETKLYLTPHPDFETKPCTALTELCIAGSERQLELDLGQLLGTGASSKVFSVEFGQPSLPGAKLAAKVFGDAQTSADLAMHEARILTKLASEGKDTHVIQMKGLFVAAQGPTHVLFMERCDQSFRYELNLSGPATEKRAAVVMAGLFSALDHVHSHGIVHRDVKAENILVGEDSSEVLLCDFGMAVEPSSASLIKWKCGTPGYVAPELLRGHEGCAKIDIFGAGVVLHLAVSLKTPFEGQNWMFATIHHEPEFLDDEGLLKGQSFSLKRLVASCLQKNPDGRPSASRAKEDSWFRMRGPSMFDLMTEQASIYQPVSHPETLTTGGPGLFTGFMATHVPRKESSSKASITGGNGMFSGFTPTYDPRSKSSKSSVNRDLPPRSTSWSRAGRGLFTRVWKCLPSSGSLKVHPDILHQS</sequence>
<organism evidence="7 8">
    <name type="scientific">Polarella glacialis</name>
    <name type="common">Dinoflagellate</name>
    <dbReference type="NCBI Taxonomy" id="89957"/>
    <lineage>
        <taxon>Eukaryota</taxon>
        <taxon>Sar</taxon>
        <taxon>Alveolata</taxon>
        <taxon>Dinophyceae</taxon>
        <taxon>Suessiales</taxon>
        <taxon>Suessiaceae</taxon>
        <taxon>Polarella</taxon>
    </lineage>
</organism>
<keyword evidence="4" id="KW-0418">Kinase</keyword>
<accession>A0A813GJR8</accession>
<dbReference type="GO" id="GO:0005524">
    <property type="term" value="F:ATP binding"/>
    <property type="evidence" value="ECO:0007669"/>
    <property type="project" value="UniProtKB-UniRule"/>
</dbReference>
<dbReference type="GO" id="GO:0004674">
    <property type="term" value="F:protein serine/threonine kinase activity"/>
    <property type="evidence" value="ECO:0007669"/>
    <property type="project" value="UniProtKB-KW"/>
</dbReference>
<dbReference type="PANTHER" id="PTHR24347">
    <property type="entry name" value="SERINE/THREONINE-PROTEIN KINASE"/>
    <property type="match status" value="1"/>
</dbReference>
<dbReference type="AlphaFoldDB" id="A0A813GJR8"/>
<keyword evidence="4" id="KW-0808">Transferase</keyword>
<keyword evidence="1 3" id="KW-0547">Nucleotide-binding</keyword>
<dbReference type="InterPro" id="IPR017441">
    <property type="entry name" value="Protein_kinase_ATP_BS"/>
</dbReference>
<dbReference type="SUPFAM" id="SSF56112">
    <property type="entry name" value="Protein kinase-like (PK-like)"/>
    <property type="match status" value="1"/>
</dbReference>
<keyword evidence="4" id="KW-0723">Serine/threonine-protein kinase</keyword>
<dbReference type="EMBL" id="CAJNNV010028968">
    <property type="protein sequence ID" value="CAE8626411.1"/>
    <property type="molecule type" value="Genomic_DNA"/>
</dbReference>
<dbReference type="OrthoDB" id="413582at2759"/>
<name>A0A813GJR8_POLGL</name>
<dbReference type="InterPro" id="IPR011009">
    <property type="entry name" value="Kinase-like_dom_sf"/>
</dbReference>
<feature type="compositionally biased region" description="Polar residues" evidence="5">
    <location>
        <begin position="392"/>
        <end position="407"/>
    </location>
</feature>
<feature type="domain" description="Protein kinase" evidence="6">
    <location>
        <begin position="58"/>
        <end position="317"/>
    </location>
</feature>
<dbReference type="InterPro" id="IPR008271">
    <property type="entry name" value="Ser/Thr_kinase_AS"/>
</dbReference>
<keyword evidence="8" id="KW-1185">Reference proteome</keyword>
<evidence type="ECO:0000259" key="6">
    <source>
        <dbReference type="PROSITE" id="PS50011"/>
    </source>
</evidence>
<comment type="similarity">
    <text evidence="4">Belongs to the protein kinase superfamily.</text>
</comment>
<feature type="binding site" evidence="3">
    <location>
        <position position="90"/>
    </location>
    <ligand>
        <name>ATP</name>
        <dbReference type="ChEBI" id="CHEBI:30616"/>
    </ligand>
</feature>
<dbReference type="Pfam" id="PF00069">
    <property type="entry name" value="Pkinase"/>
    <property type="match status" value="1"/>
</dbReference>